<gene>
    <name evidence="3" type="ORF">HHI36_020339</name>
</gene>
<feature type="compositionally biased region" description="Gly residues" evidence="1">
    <location>
        <begin position="591"/>
        <end position="607"/>
    </location>
</feature>
<keyword evidence="4" id="KW-1185">Reference proteome</keyword>
<evidence type="ECO:0000313" key="3">
    <source>
        <dbReference type="EMBL" id="KAL3275584.1"/>
    </source>
</evidence>
<keyword evidence="2" id="KW-0732">Signal</keyword>
<reference evidence="3 4" key="1">
    <citation type="journal article" date="2021" name="BMC Biol.">
        <title>Horizontally acquired antibacterial genes associated with adaptive radiation of ladybird beetles.</title>
        <authorList>
            <person name="Li H.S."/>
            <person name="Tang X.F."/>
            <person name="Huang Y.H."/>
            <person name="Xu Z.Y."/>
            <person name="Chen M.L."/>
            <person name="Du X.Y."/>
            <person name="Qiu B.Y."/>
            <person name="Chen P.T."/>
            <person name="Zhang W."/>
            <person name="Slipinski A."/>
            <person name="Escalona H.E."/>
            <person name="Waterhouse R.M."/>
            <person name="Zwick A."/>
            <person name="Pang H."/>
        </authorList>
    </citation>
    <scope>NUCLEOTIDE SEQUENCE [LARGE SCALE GENOMIC DNA]</scope>
    <source>
        <strain evidence="3">SYSU2018</strain>
    </source>
</reference>
<evidence type="ECO:0000256" key="2">
    <source>
        <dbReference type="SAM" id="SignalP"/>
    </source>
</evidence>
<feature type="compositionally biased region" description="Gly residues" evidence="1">
    <location>
        <begin position="617"/>
        <end position="854"/>
    </location>
</feature>
<dbReference type="AlphaFoldDB" id="A0ABD2NB59"/>
<feature type="region of interest" description="Disordered" evidence="1">
    <location>
        <begin position="591"/>
        <end position="900"/>
    </location>
</feature>
<dbReference type="EMBL" id="JABFTP020000083">
    <property type="protein sequence ID" value="KAL3275584.1"/>
    <property type="molecule type" value="Genomic_DNA"/>
</dbReference>
<feature type="signal peptide" evidence="2">
    <location>
        <begin position="1"/>
        <end position="19"/>
    </location>
</feature>
<protein>
    <submittedName>
        <fullName evidence="3">Uncharacterized protein</fullName>
    </submittedName>
</protein>
<evidence type="ECO:0000256" key="1">
    <source>
        <dbReference type="SAM" id="MobiDB-lite"/>
    </source>
</evidence>
<name>A0ABD2NB59_9CUCU</name>
<dbReference type="Proteomes" id="UP001516400">
    <property type="component" value="Unassembled WGS sequence"/>
</dbReference>
<feature type="chain" id="PRO_5044863141" evidence="2">
    <location>
        <begin position="20"/>
        <end position="900"/>
    </location>
</feature>
<sequence length="900" mass="86491">MNKQFLSVLFCALICSTLGHEFLRAHELTHKAKQHHSRSHFRVNDDNEKCSYVCPIPKPSGPDNSDTDVRLIIIKEISVVAVVNITANVAIAVDLQENLAVLFNGNTGVTILIDLKAETGIYLAEGSSDKLWLSTKISFNEYLLNLGSLKNIKDFPGGKPFQIKSCSKEIVIKIGIVLSSLGSDLAERVKVNAQAALSIVVVIGKVLVGTLGGALSIILKKEQATELIIQGGLVKLVTLLKGLVEFSKKIEGGLEALIVADVEFKLGLVLAADSGLEILVALLSQVASKVDLSKVLAPILKSPEALLEAVVSLQQGLYTGLAGVEAVIFNTLQLVSKKISITVFIDVILQVSASGGAVSKERFAQVLSLVISFIQSQDDSFKSSCQKITNFLNDLKDGKLVVGGVDISAILNVVIEAAGKVTLDLVTQILVKLTAVVGLTVALANLYLRLVFFIVSGQGLVYVLNLIPSLNLNIDFSSNKSIIAQLLSSVQVSKIITSILTLDIIGVISKLPVLGDIFNAVGTALKACGKTENDLKSAVKGSNIVGVLFGWIRLGLGLGGGSSPSGGIASQSIIGGGLSISLDITISGGSSGSGGNGGSGGSSGSSGGDANTSGDGSSSGSGSGGSSSGGDSSSGGSGSSGIGGSGSGSGGSGSSGNAGGGSDSGSGGSGSSGSIGGGSGSDGSGSGSGGSAGGSSGSGGSSSGSGGSESSGSIGGGSGSGGSGSGSAGSGSSGIIGGGAAWGGSGSGSGGSGSSGSAGVGSGGGGSGSGGSGSSGSAGGGSGSGGSGSSGSAGGGSAAGGSGSGSGSGSSSGSGGAQGTISGGGSGSSWGGGSWGISGGHEGSGSGSGAGSGSSSGSNKGSWSIGGSGSSSGKGSGSVISSGGGKWGVQYKNKAEKKHD</sequence>
<comment type="caution">
    <text evidence="3">The sequence shown here is derived from an EMBL/GenBank/DDBJ whole genome shotgun (WGS) entry which is preliminary data.</text>
</comment>
<organism evidence="3 4">
    <name type="scientific">Cryptolaemus montrouzieri</name>
    <dbReference type="NCBI Taxonomy" id="559131"/>
    <lineage>
        <taxon>Eukaryota</taxon>
        <taxon>Metazoa</taxon>
        <taxon>Ecdysozoa</taxon>
        <taxon>Arthropoda</taxon>
        <taxon>Hexapoda</taxon>
        <taxon>Insecta</taxon>
        <taxon>Pterygota</taxon>
        <taxon>Neoptera</taxon>
        <taxon>Endopterygota</taxon>
        <taxon>Coleoptera</taxon>
        <taxon>Polyphaga</taxon>
        <taxon>Cucujiformia</taxon>
        <taxon>Coccinelloidea</taxon>
        <taxon>Coccinellidae</taxon>
        <taxon>Scymninae</taxon>
        <taxon>Scymnini</taxon>
        <taxon>Cryptolaemus</taxon>
    </lineage>
</organism>
<evidence type="ECO:0000313" key="4">
    <source>
        <dbReference type="Proteomes" id="UP001516400"/>
    </source>
</evidence>
<feature type="compositionally biased region" description="Gly residues" evidence="1">
    <location>
        <begin position="864"/>
        <end position="887"/>
    </location>
</feature>
<proteinExistence type="predicted"/>
<accession>A0ABD2NB59</accession>